<dbReference type="EMBL" id="JAFDVH010000020">
    <property type="protein sequence ID" value="KAG7458654.1"/>
    <property type="molecule type" value="Genomic_DNA"/>
</dbReference>
<evidence type="ECO:0000313" key="8">
    <source>
        <dbReference type="Proteomes" id="UP001046870"/>
    </source>
</evidence>
<dbReference type="Pfam" id="PF08976">
    <property type="entry name" value="EF-hand_11"/>
    <property type="match status" value="1"/>
</dbReference>
<accession>A0A9D3PJB8</accession>
<dbReference type="OrthoDB" id="26525at2759"/>
<comment type="caution">
    <text evidence="7">The sequence shown here is derived from an EMBL/GenBank/DDBJ whole genome shotgun (WGS) entry which is preliminary data.</text>
</comment>
<evidence type="ECO:0000256" key="3">
    <source>
        <dbReference type="ARBA" id="ARBA00022737"/>
    </source>
</evidence>
<feature type="compositionally biased region" description="Basic and acidic residues" evidence="5">
    <location>
        <begin position="79"/>
        <end position="92"/>
    </location>
</feature>
<evidence type="ECO:0000256" key="4">
    <source>
        <dbReference type="ARBA" id="ARBA00022837"/>
    </source>
</evidence>
<feature type="compositionally biased region" description="Basic and acidic residues" evidence="5">
    <location>
        <begin position="50"/>
        <end position="66"/>
    </location>
</feature>
<evidence type="ECO:0000313" key="7">
    <source>
        <dbReference type="EMBL" id="KAG7458654.1"/>
    </source>
</evidence>
<feature type="domain" description="EF-hand" evidence="6">
    <location>
        <begin position="395"/>
        <end position="431"/>
    </location>
</feature>
<dbReference type="GO" id="GO:0005509">
    <property type="term" value="F:calcium ion binding"/>
    <property type="evidence" value="ECO:0007669"/>
    <property type="project" value="InterPro"/>
</dbReference>
<gene>
    <name evidence="7" type="ORF">MATL_G00222780</name>
</gene>
<evidence type="ECO:0000256" key="2">
    <source>
        <dbReference type="ARBA" id="ARBA00022723"/>
    </source>
</evidence>
<feature type="compositionally biased region" description="Basic and acidic residues" evidence="5">
    <location>
        <begin position="586"/>
        <end position="603"/>
    </location>
</feature>
<dbReference type="AlphaFoldDB" id="A0A9D3PJB8"/>
<dbReference type="InterPro" id="IPR052603">
    <property type="entry name" value="EFCB6"/>
</dbReference>
<dbReference type="SUPFAM" id="SSF47473">
    <property type="entry name" value="EF-hand"/>
    <property type="match status" value="4"/>
</dbReference>
<keyword evidence="3" id="KW-0677">Repeat</keyword>
<dbReference type="PROSITE" id="PS00018">
    <property type="entry name" value="EF_HAND_1"/>
    <property type="match status" value="1"/>
</dbReference>
<keyword evidence="8" id="KW-1185">Reference proteome</keyword>
<dbReference type="InterPro" id="IPR002048">
    <property type="entry name" value="EF_hand_dom"/>
</dbReference>
<evidence type="ECO:0000256" key="1">
    <source>
        <dbReference type="ARBA" id="ARBA00022553"/>
    </source>
</evidence>
<evidence type="ECO:0000259" key="6">
    <source>
        <dbReference type="PROSITE" id="PS50222"/>
    </source>
</evidence>
<reference evidence="7" key="1">
    <citation type="submission" date="2021-01" db="EMBL/GenBank/DDBJ databases">
        <authorList>
            <person name="Zahm M."/>
            <person name="Roques C."/>
            <person name="Cabau C."/>
            <person name="Klopp C."/>
            <person name="Donnadieu C."/>
            <person name="Jouanno E."/>
            <person name="Lampietro C."/>
            <person name="Louis A."/>
            <person name="Herpin A."/>
            <person name="Echchiki A."/>
            <person name="Berthelot C."/>
            <person name="Parey E."/>
            <person name="Roest-Crollius H."/>
            <person name="Braasch I."/>
            <person name="Postlethwait J."/>
            <person name="Bobe J."/>
            <person name="Montfort J."/>
            <person name="Bouchez O."/>
            <person name="Begum T."/>
            <person name="Mejri S."/>
            <person name="Adams A."/>
            <person name="Chen W.-J."/>
            <person name="Guiguen Y."/>
        </authorList>
    </citation>
    <scope>NUCLEOTIDE SEQUENCE</scope>
    <source>
        <strain evidence="7">YG-15Mar2019-1</strain>
        <tissue evidence="7">Brain</tissue>
    </source>
</reference>
<dbReference type="SMART" id="SM00054">
    <property type="entry name" value="EFh"/>
    <property type="match status" value="8"/>
</dbReference>
<feature type="domain" description="EF-hand" evidence="6">
    <location>
        <begin position="738"/>
        <end position="773"/>
    </location>
</feature>
<organism evidence="7 8">
    <name type="scientific">Megalops atlanticus</name>
    <name type="common">Tarpon</name>
    <name type="synonym">Clupea gigantea</name>
    <dbReference type="NCBI Taxonomy" id="7932"/>
    <lineage>
        <taxon>Eukaryota</taxon>
        <taxon>Metazoa</taxon>
        <taxon>Chordata</taxon>
        <taxon>Craniata</taxon>
        <taxon>Vertebrata</taxon>
        <taxon>Euteleostomi</taxon>
        <taxon>Actinopterygii</taxon>
        <taxon>Neopterygii</taxon>
        <taxon>Teleostei</taxon>
        <taxon>Elopiformes</taxon>
        <taxon>Megalopidae</taxon>
        <taxon>Megalops</taxon>
    </lineage>
</organism>
<evidence type="ECO:0000256" key="5">
    <source>
        <dbReference type="SAM" id="MobiDB-lite"/>
    </source>
</evidence>
<keyword evidence="2" id="KW-0479">Metal-binding</keyword>
<dbReference type="PROSITE" id="PS50222">
    <property type="entry name" value="EF_HAND_2"/>
    <property type="match status" value="3"/>
</dbReference>
<keyword evidence="4" id="KW-0106">Calcium</keyword>
<dbReference type="Pfam" id="PF13499">
    <property type="entry name" value="EF-hand_7"/>
    <property type="match status" value="2"/>
</dbReference>
<proteinExistence type="predicted"/>
<feature type="domain" description="EF-hand" evidence="6">
    <location>
        <begin position="851"/>
        <end position="886"/>
    </location>
</feature>
<dbReference type="CDD" id="cd00051">
    <property type="entry name" value="EFh"/>
    <property type="match status" value="2"/>
</dbReference>
<sequence>MSAVRMAMRQPSVASFRLPAIQHPLSRLGDPETISLRGYSTDGAKNPKVFTEERGRPLSHEERVDSVLRSQTSKSNRAHQAEKDSRLERESVIRPPLHIPEGVEVTWAADPDKPRLPIFGQRAATANRAESFTGSCASSCRTSTTSCPAAHLRLQVDQLEYELREKVRAGGHSTLKNLFKNNDPEGQGQVNRDVLLVILTKFLGRAITFKQLKQLLLRLHLSEKTVLGFEEFCALLREPVQTGAAGSCSLVQQSHTPALQTASQVHALLRGPAHHSFLAAVESLPGKDPEGPRRIVAPELRNILEQLDLRMEDQEFQKLWKRYDVDGLGAVKLDVLLDRIGVKDRKKPKSGDQKVSVCTNADEGVQTPARTLSKSEEERKTSIAMEKWLKDKFREGFHKMKAEFEKLDPDKSGKQVQLEDFLQVLRTFGLHLKREHVGLFLARCGLAVRKTGIDYGQLLRRFQDRSEEGVTHRILANPQHRFHQEENISHASTVTAAEAKLTHLFQSEYLTLLDTFRNIDKFDKKVVSQQEFRAAIESRFRLEISDPEFEQLLDRLPLDEEGNVQYLLFMAPFDTRGGAPSLFESQTERDREPTKGDLEDRGRVGQGRSDAELFAIIKTLVNKHYQAVERVFEELDEKNTRRLTQETMCQLLKRFDIHPEVSRGEIRRLWGTLITNQDKTLDFLQFARHFGHSPKSACFPNAKLCPPKRGDEDFRLRSRTLNAVSDILVDSVRAKVEFFLHELQSEFESLDPYRTGFVSQEEFKDILMRLCVHLNQYECDVLQRKFDINHDGRVSYVEFLKPFALPRQTWRHGSNMAEVLHSYRASNDTEEERSISSLGSLTTRLRKKLQGEGRTLRRSFRKLDATGSGFLSPSEFGAVLKLCNVALDQEEVYHILSRFDRGLDGRVDYRKFLQEMRQKSPKPERA</sequence>
<protein>
    <recommendedName>
        <fullName evidence="6">EF-hand domain-containing protein</fullName>
    </recommendedName>
</protein>
<dbReference type="PANTHER" id="PTHR20875:SF6">
    <property type="entry name" value="EF-HAND CALCIUM-BINDING DOMAIN-CONTAINING PROTEIN 6 ISOFORM X1"/>
    <property type="match status" value="1"/>
</dbReference>
<dbReference type="InterPro" id="IPR015070">
    <property type="entry name" value="EF_hand_DJBP"/>
</dbReference>
<dbReference type="InterPro" id="IPR018247">
    <property type="entry name" value="EF_Hand_1_Ca_BS"/>
</dbReference>
<dbReference type="Gene3D" id="1.10.238.10">
    <property type="entry name" value="EF-hand"/>
    <property type="match status" value="5"/>
</dbReference>
<name>A0A9D3PJB8_MEGAT</name>
<feature type="region of interest" description="Disordered" evidence="5">
    <location>
        <begin position="345"/>
        <end position="378"/>
    </location>
</feature>
<feature type="region of interest" description="Disordered" evidence="5">
    <location>
        <begin position="27"/>
        <end position="95"/>
    </location>
</feature>
<dbReference type="InterPro" id="IPR011992">
    <property type="entry name" value="EF-hand-dom_pair"/>
</dbReference>
<dbReference type="PANTHER" id="PTHR20875">
    <property type="entry name" value="EF-HAND CALCIUM-BINDING DOMAIN-CONTAINING PROTEIN 6-RELATED"/>
    <property type="match status" value="1"/>
</dbReference>
<dbReference type="Proteomes" id="UP001046870">
    <property type="component" value="Chromosome 20"/>
</dbReference>
<keyword evidence="1" id="KW-0597">Phosphoprotein</keyword>
<feature type="region of interest" description="Disordered" evidence="5">
    <location>
        <begin position="578"/>
        <end position="604"/>
    </location>
</feature>